<dbReference type="RefSeq" id="WP_148603356.1">
    <property type="nucleotide sequence ID" value="NZ_RXYB01000007.1"/>
</dbReference>
<evidence type="ECO:0000259" key="1">
    <source>
        <dbReference type="SMART" id="SM00900"/>
    </source>
</evidence>
<feature type="domain" description="FMN-binding" evidence="1">
    <location>
        <begin position="57"/>
        <end position="128"/>
    </location>
</feature>
<dbReference type="Pfam" id="PF04205">
    <property type="entry name" value="FMN_bind"/>
    <property type="match status" value="1"/>
</dbReference>
<accession>A0ABR6WJE3</accession>
<sequence length="129" mass="14356">MKKKRIVVISIILAALLTAFLLVVVIPERDNELIRQMEIHNVDLNNLENGTYTGEFAYGHYTYRVEVGIKDHIIEKINVTHGRNSEKAKAAEGVIEEIISEQKIDVEAISGATTTSKAILKAVELALNK</sequence>
<dbReference type="SMART" id="SM00900">
    <property type="entry name" value="FMN_bind"/>
    <property type="match status" value="1"/>
</dbReference>
<reference evidence="2 3" key="1">
    <citation type="journal article" date="2020" name="mSystems">
        <title>Defining Genomic and Predicted Metabolic Features of the Acetobacterium Genus.</title>
        <authorList>
            <person name="Ross D.E."/>
            <person name="Marshall C.W."/>
            <person name="Gulliver D."/>
            <person name="May H.D."/>
            <person name="Norman R.S."/>
        </authorList>
    </citation>
    <scope>NUCLEOTIDE SEQUENCE [LARGE SCALE GENOMIC DNA]</scope>
    <source>
        <strain evidence="2 3">DSM 9173</strain>
    </source>
</reference>
<name>A0ABR6WJE3_9FIRM</name>
<evidence type="ECO:0000313" key="3">
    <source>
        <dbReference type="Proteomes" id="UP000653358"/>
    </source>
</evidence>
<dbReference type="InterPro" id="IPR007329">
    <property type="entry name" value="FMN-bd"/>
</dbReference>
<evidence type="ECO:0000313" key="2">
    <source>
        <dbReference type="EMBL" id="MBC3796408.1"/>
    </source>
</evidence>
<organism evidence="2 3">
    <name type="scientific">Acetobacterium tundrae</name>
    <dbReference type="NCBI Taxonomy" id="132932"/>
    <lineage>
        <taxon>Bacteria</taxon>
        <taxon>Bacillati</taxon>
        <taxon>Bacillota</taxon>
        <taxon>Clostridia</taxon>
        <taxon>Eubacteriales</taxon>
        <taxon>Eubacteriaceae</taxon>
        <taxon>Acetobacterium</taxon>
    </lineage>
</organism>
<proteinExistence type="predicted"/>
<gene>
    <name evidence="2" type="ORF">GH807_05005</name>
</gene>
<dbReference type="Proteomes" id="UP000653358">
    <property type="component" value="Unassembled WGS sequence"/>
</dbReference>
<dbReference type="EMBL" id="WJBB01000004">
    <property type="protein sequence ID" value="MBC3796408.1"/>
    <property type="molecule type" value="Genomic_DNA"/>
</dbReference>
<protein>
    <submittedName>
        <fullName evidence="2">FMN-binding protein</fullName>
    </submittedName>
</protein>
<keyword evidence="3" id="KW-1185">Reference proteome</keyword>
<comment type="caution">
    <text evidence="2">The sequence shown here is derived from an EMBL/GenBank/DDBJ whole genome shotgun (WGS) entry which is preliminary data.</text>
</comment>
<dbReference type="Gene3D" id="3.90.1010.20">
    <property type="match status" value="1"/>
</dbReference>